<dbReference type="AlphaFoldDB" id="A0A3Q0FGT9"/>
<dbReference type="InterPro" id="IPR053168">
    <property type="entry name" value="Glutamic_endopeptidase"/>
</dbReference>
<reference evidence="2" key="1">
    <citation type="journal article" date="2014" name="Nat. Commun.">
        <title>Genome sequence of mungbean and insights into evolution within Vigna species.</title>
        <authorList>
            <person name="Kang Y.J."/>
            <person name="Kim S.K."/>
            <person name="Kim M.Y."/>
            <person name="Lestari P."/>
            <person name="Kim K.H."/>
            <person name="Ha B.K."/>
            <person name="Jun T.H."/>
            <person name="Hwang W.J."/>
            <person name="Lee T."/>
            <person name="Lee J."/>
            <person name="Shim S."/>
            <person name="Yoon M.Y."/>
            <person name="Jang Y.E."/>
            <person name="Han K.S."/>
            <person name="Taeprayoon P."/>
            <person name="Yoon N."/>
            <person name="Somta P."/>
            <person name="Tanya P."/>
            <person name="Kim K.S."/>
            <person name="Gwag J.G."/>
            <person name="Moon J.K."/>
            <person name="Lee Y.H."/>
            <person name="Park B.S."/>
            <person name="Bombarely A."/>
            <person name="Doyle J.J."/>
            <person name="Jackson S.A."/>
            <person name="Schafleitner R."/>
            <person name="Srinives P."/>
            <person name="Varshney R.K."/>
            <person name="Lee S.H."/>
        </authorList>
    </citation>
    <scope>NUCLEOTIDE SEQUENCE [LARGE SCALE GENOMIC DNA]</scope>
    <source>
        <strain evidence="2">cv. VC1973A</strain>
    </source>
</reference>
<proteinExistence type="predicted"/>
<accession>A0A3Q0FGT9</accession>
<dbReference type="Gene3D" id="3.90.1320.10">
    <property type="entry name" value="Outer-capsid protein sigma 3, large lobe"/>
    <property type="match status" value="1"/>
</dbReference>
<dbReference type="KEGG" id="vra:106774694"/>
<dbReference type="Proteomes" id="UP000087766">
    <property type="component" value="Chromosome 10"/>
</dbReference>
<sequence length="280" mass="31217">MGTVPIPRTKNDDVIQGKSLLNDHILVQDLSGIHLAEVSLKPHFGPYYGVKGTNSIYNPRVDTKFQISMSHLWVQNGPIESTNKISLGWHVIPQLYGDYGTHYFTSWTSDNYKKTGCYNIECAGFVQTSKELYPGIRLGNLSVYGGPTYAASLSISQDKVTKNWWISIENKFIGYFPAKLFSNMSSADEVGWGGRTRTHPGTHSPQMGSGYFPDNNVSHACFFKQISIQHSSRKSHGPKSYETHSFSDNPNCYDVRYYGDTGPYYGYTLLFGGPDGNCGT</sequence>
<reference evidence="3" key="2">
    <citation type="submission" date="2025-08" db="UniProtKB">
        <authorList>
            <consortium name="RefSeq"/>
        </authorList>
    </citation>
    <scope>IDENTIFICATION</scope>
    <source>
        <tissue evidence="3">Leaf</tissue>
    </source>
</reference>
<gene>
    <name evidence="3" type="primary">LOC106774694</name>
</gene>
<evidence type="ECO:0000313" key="2">
    <source>
        <dbReference type="Proteomes" id="UP000087766"/>
    </source>
</evidence>
<evidence type="ECO:0000259" key="1">
    <source>
        <dbReference type="PROSITE" id="PS52045"/>
    </source>
</evidence>
<dbReference type="OrthoDB" id="1858978at2759"/>
<dbReference type="RefSeq" id="XP_022642953.1">
    <property type="nucleotide sequence ID" value="XM_022787232.1"/>
</dbReference>
<name>A0A3Q0FGT9_VIGRR</name>
<evidence type="ECO:0000313" key="3">
    <source>
        <dbReference type="RefSeq" id="XP_022642953.1"/>
    </source>
</evidence>
<dbReference type="PANTHER" id="PTHR31589:SF223">
    <property type="entry name" value="PROTEIN, PUTATIVE (DUF239)-RELATED"/>
    <property type="match status" value="1"/>
</dbReference>
<organism evidence="2 3">
    <name type="scientific">Vigna radiata var. radiata</name>
    <name type="common">Mung bean</name>
    <name type="synonym">Phaseolus aureus</name>
    <dbReference type="NCBI Taxonomy" id="3916"/>
    <lineage>
        <taxon>Eukaryota</taxon>
        <taxon>Viridiplantae</taxon>
        <taxon>Streptophyta</taxon>
        <taxon>Embryophyta</taxon>
        <taxon>Tracheophyta</taxon>
        <taxon>Spermatophyta</taxon>
        <taxon>Magnoliopsida</taxon>
        <taxon>eudicotyledons</taxon>
        <taxon>Gunneridae</taxon>
        <taxon>Pentapetalae</taxon>
        <taxon>rosids</taxon>
        <taxon>fabids</taxon>
        <taxon>Fabales</taxon>
        <taxon>Fabaceae</taxon>
        <taxon>Papilionoideae</taxon>
        <taxon>50 kb inversion clade</taxon>
        <taxon>NPAAA clade</taxon>
        <taxon>indigoferoid/millettioid clade</taxon>
        <taxon>Phaseoleae</taxon>
        <taxon>Vigna</taxon>
    </lineage>
</organism>
<dbReference type="Pfam" id="PF03080">
    <property type="entry name" value="Neprosin"/>
    <property type="match status" value="1"/>
</dbReference>
<protein>
    <submittedName>
        <fullName evidence="3">Uncharacterized protein LOC106774694</fullName>
    </submittedName>
</protein>
<dbReference type="PANTHER" id="PTHR31589">
    <property type="entry name" value="PROTEIN, PUTATIVE (DUF239)-RELATED-RELATED"/>
    <property type="match status" value="1"/>
</dbReference>
<keyword evidence="2" id="KW-1185">Reference proteome</keyword>
<feature type="domain" description="Neprosin PEP catalytic" evidence="1">
    <location>
        <begin position="28"/>
        <end position="279"/>
    </location>
</feature>
<dbReference type="PROSITE" id="PS52045">
    <property type="entry name" value="NEPROSIN_PEP_CD"/>
    <property type="match status" value="1"/>
</dbReference>
<dbReference type="InterPro" id="IPR004314">
    <property type="entry name" value="Neprosin"/>
</dbReference>
<dbReference type="GeneID" id="106774694"/>
<dbReference type="STRING" id="3916.A0A3Q0FGT9"/>